<dbReference type="InterPro" id="IPR043136">
    <property type="entry name" value="B30.2/SPRY_sf"/>
</dbReference>
<dbReference type="SMART" id="SM00449">
    <property type="entry name" value="SPRY"/>
    <property type="match status" value="2"/>
</dbReference>
<dbReference type="InterPro" id="IPR036047">
    <property type="entry name" value="F-box-like_dom_sf"/>
</dbReference>
<dbReference type="SUPFAM" id="SSF81383">
    <property type="entry name" value="F-box domain"/>
    <property type="match status" value="1"/>
</dbReference>
<feature type="domain" description="B30.2/SPRY" evidence="1">
    <location>
        <begin position="373"/>
        <end position="573"/>
    </location>
</feature>
<organism evidence="2 3">
    <name type="scientific">Batrachochytrium salamandrivorans</name>
    <dbReference type="NCBI Taxonomy" id="1357716"/>
    <lineage>
        <taxon>Eukaryota</taxon>
        <taxon>Fungi</taxon>
        <taxon>Fungi incertae sedis</taxon>
        <taxon>Chytridiomycota</taxon>
        <taxon>Chytridiomycota incertae sedis</taxon>
        <taxon>Chytridiomycetes</taxon>
        <taxon>Rhizophydiales</taxon>
        <taxon>Rhizophydiales incertae sedis</taxon>
        <taxon>Batrachochytrium</taxon>
    </lineage>
</organism>
<dbReference type="SUPFAM" id="SSF49899">
    <property type="entry name" value="Concanavalin A-like lectins/glucanases"/>
    <property type="match status" value="2"/>
</dbReference>
<dbReference type="Proteomes" id="UP001648503">
    <property type="component" value="Unassembled WGS sequence"/>
</dbReference>
<keyword evidence="3" id="KW-1185">Reference proteome</keyword>
<evidence type="ECO:0000259" key="1">
    <source>
        <dbReference type="PROSITE" id="PS50188"/>
    </source>
</evidence>
<dbReference type="InterPro" id="IPR001870">
    <property type="entry name" value="B30.2/SPRY"/>
</dbReference>
<protein>
    <recommendedName>
        <fullName evidence="1">B30.2/SPRY domain-containing protein</fullName>
    </recommendedName>
</protein>
<dbReference type="InterPro" id="IPR013320">
    <property type="entry name" value="ConA-like_dom_sf"/>
</dbReference>
<reference evidence="2 3" key="1">
    <citation type="submission" date="2021-02" db="EMBL/GenBank/DDBJ databases">
        <title>Variation within the Batrachochytrium salamandrivorans European outbreak.</title>
        <authorList>
            <person name="Kelly M."/>
            <person name="Pasmans F."/>
            <person name="Shea T.P."/>
            <person name="Munoz J.F."/>
            <person name="Carranza S."/>
            <person name="Cuomo C.A."/>
            <person name="Martel A."/>
        </authorList>
    </citation>
    <scope>NUCLEOTIDE SEQUENCE [LARGE SCALE GENOMIC DNA]</scope>
    <source>
        <strain evidence="2 3">AMFP18/2</strain>
    </source>
</reference>
<gene>
    <name evidence="2" type="ORF">BASA50_003994</name>
</gene>
<dbReference type="PANTHER" id="PTHR12864">
    <property type="entry name" value="RAN BINDING PROTEIN 9-RELATED"/>
    <property type="match status" value="1"/>
</dbReference>
<name>A0ABQ8FGY5_9FUNG</name>
<dbReference type="PROSITE" id="PS50188">
    <property type="entry name" value="B302_SPRY"/>
    <property type="match status" value="1"/>
</dbReference>
<dbReference type="Pfam" id="PF00622">
    <property type="entry name" value="SPRY"/>
    <property type="match status" value="1"/>
</dbReference>
<evidence type="ECO:0000313" key="2">
    <source>
        <dbReference type="EMBL" id="KAH6598113.1"/>
    </source>
</evidence>
<dbReference type="InterPro" id="IPR003877">
    <property type="entry name" value="SPRY_dom"/>
</dbReference>
<dbReference type="Gene3D" id="2.60.120.920">
    <property type="match status" value="2"/>
</dbReference>
<dbReference type="InterPro" id="IPR044736">
    <property type="entry name" value="Gid1/RanBPM/SPLA_SPRY"/>
</dbReference>
<dbReference type="InterPro" id="IPR050618">
    <property type="entry name" value="Ubq-SigPath_Reg"/>
</dbReference>
<accession>A0ABQ8FGY5</accession>
<comment type="caution">
    <text evidence="2">The sequence shown here is derived from an EMBL/GenBank/DDBJ whole genome shotgun (WGS) entry which is preliminary data.</text>
</comment>
<sequence length="584" mass="64632">MCSSISTSSGAIETSTITSQAPLNRLPAELILDVADLLDSHSLRSLASTCSAMRKTLLQPTLMLSFTPRLAHIRPEMRVLHLTLPGLHMASFTPTLPASLLRSIVFDSVSETNNPIARDSASHVYHGLRKRGDRCCFSRLPLPVQQSLPLLSVPLSESLTYTAKDASFSHHTSNNHHHHSRRRRVSLADHDAMFQAVYFEVTILAAPISYSDDTSLASSDQHEASHNRAFELPMRVGLVVASEMTDHEHPPGSICGSVAYRSNDGYVDLGERHGELFQFAKPWGLGDTVGCGYSRNASPEGTVFFTLNGVWVGDAPFKVAHSLIGYRKQWHAAVSAAGRADMSINYGQRPFQFKMHAGQVVQQLQLRSRVEASVADIARVVVSQPSDWKMEANVLDCPRVDYKPATVDLTGCVVQFIESDCHFARSCLSVLPFGYHRNYAELDKTGVYRLYQYYEVTVNESAEGFNSFMAIGLASKPYTPFHQIGWSPYSIGFHSDDAKVFHNTLQYGKKCGEPYGKGDTVGCGYCPETGVVFFTRNGKRLEDTSHMEKRCYFAAVSAIQAWNVSVNFGITSFVYTHADHRGLN</sequence>
<evidence type="ECO:0000313" key="3">
    <source>
        <dbReference type="Proteomes" id="UP001648503"/>
    </source>
</evidence>
<dbReference type="CDD" id="cd12885">
    <property type="entry name" value="SPRY_RanBP_like"/>
    <property type="match status" value="2"/>
</dbReference>
<proteinExistence type="predicted"/>
<dbReference type="EMBL" id="JAFCIX010000116">
    <property type="protein sequence ID" value="KAH6598113.1"/>
    <property type="molecule type" value="Genomic_DNA"/>
</dbReference>